<dbReference type="GO" id="GO:0002474">
    <property type="term" value="P:antigen processing and presentation of peptide antigen via MHC class I"/>
    <property type="evidence" value="ECO:0007669"/>
    <property type="project" value="UniProtKB-KW"/>
</dbReference>
<dbReference type="InterPro" id="IPR003597">
    <property type="entry name" value="Ig_C1-set"/>
</dbReference>
<dbReference type="Pfam" id="PF07654">
    <property type="entry name" value="C1-set"/>
    <property type="match status" value="1"/>
</dbReference>
<evidence type="ECO:0000256" key="2">
    <source>
        <dbReference type="ARBA" id="ARBA00022451"/>
    </source>
</evidence>
<dbReference type="GO" id="GO:0009897">
    <property type="term" value="C:external side of plasma membrane"/>
    <property type="evidence" value="ECO:0007669"/>
    <property type="project" value="TreeGrafter"/>
</dbReference>
<evidence type="ECO:0000256" key="8">
    <source>
        <dbReference type="ARBA" id="ARBA00023157"/>
    </source>
</evidence>
<evidence type="ECO:0000256" key="9">
    <source>
        <dbReference type="ARBA" id="ARBA00023180"/>
    </source>
</evidence>
<evidence type="ECO:0000256" key="7">
    <source>
        <dbReference type="ARBA" id="ARBA00023136"/>
    </source>
</evidence>
<dbReference type="PANTHER" id="PTHR16675">
    <property type="entry name" value="MHC CLASS I-RELATED"/>
    <property type="match status" value="1"/>
</dbReference>
<protein>
    <submittedName>
        <fullName evidence="12">HA1F protein</fullName>
    </submittedName>
</protein>
<feature type="non-terminal residue" evidence="12">
    <location>
        <position position="1"/>
    </location>
</feature>
<dbReference type="SUPFAM" id="SSF48726">
    <property type="entry name" value="Immunoglobulin"/>
    <property type="match status" value="1"/>
</dbReference>
<dbReference type="PROSITE" id="PS00290">
    <property type="entry name" value="IG_MHC"/>
    <property type="match status" value="1"/>
</dbReference>
<dbReference type="GO" id="GO:0006955">
    <property type="term" value="P:immune response"/>
    <property type="evidence" value="ECO:0007669"/>
    <property type="project" value="TreeGrafter"/>
</dbReference>
<dbReference type="AlphaFoldDB" id="A0A7K6AX33"/>
<feature type="domain" description="Immunoglobulin C1-set" evidence="11">
    <location>
        <begin position="2"/>
        <end position="49"/>
    </location>
</feature>
<evidence type="ECO:0000256" key="1">
    <source>
        <dbReference type="ARBA" id="ARBA00004479"/>
    </source>
</evidence>
<dbReference type="Gene3D" id="2.60.40.10">
    <property type="entry name" value="Immunoglobulins"/>
    <property type="match status" value="1"/>
</dbReference>
<dbReference type="InterPro" id="IPR013783">
    <property type="entry name" value="Ig-like_fold"/>
</dbReference>
<proteinExistence type="predicted"/>
<keyword evidence="2" id="KW-0490">MHC I</keyword>
<dbReference type="OrthoDB" id="8936120at2759"/>
<dbReference type="Proteomes" id="UP000544127">
    <property type="component" value="Unassembled WGS sequence"/>
</dbReference>
<evidence type="ECO:0000259" key="11">
    <source>
        <dbReference type="Pfam" id="PF07654"/>
    </source>
</evidence>
<dbReference type="InterPro" id="IPR036179">
    <property type="entry name" value="Ig-like_dom_sf"/>
</dbReference>
<evidence type="ECO:0000256" key="3">
    <source>
        <dbReference type="ARBA" id="ARBA00022692"/>
    </source>
</evidence>
<keyword evidence="3 10" id="KW-0812">Transmembrane</keyword>
<dbReference type="EMBL" id="VZRI01005350">
    <property type="protein sequence ID" value="NWU93616.1"/>
    <property type="molecule type" value="Genomic_DNA"/>
</dbReference>
<dbReference type="InterPro" id="IPR003006">
    <property type="entry name" value="Ig/MHC_CS"/>
</dbReference>
<organism evidence="12 13">
    <name type="scientific">Upupa epops</name>
    <name type="common">Eurasian hoopoe</name>
    <dbReference type="NCBI Taxonomy" id="57439"/>
    <lineage>
        <taxon>Eukaryota</taxon>
        <taxon>Metazoa</taxon>
        <taxon>Chordata</taxon>
        <taxon>Craniata</taxon>
        <taxon>Vertebrata</taxon>
        <taxon>Euteleostomi</taxon>
        <taxon>Archelosauria</taxon>
        <taxon>Archosauria</taxon>
        <taxon>Dinosauria</taxon>
        <taxon>Saurischia</taxon>
        <taxon>Theropoda</taxon>
        <taxon>Coelurosauria</taxon>
        <taxon>Aves</taxon>
        <taxon>Neognathae</taxon>
        <taxon>Neoaves</taxon>
        <taxon>Telluraves</taxon>
        <taxon>Coraciimorphae</taxon>
        <taxon>Bucerotiformes</taxon>
        <taxon>Upupidae</taxon>
        <taxon>Upupa</taxon>
    </lineage>
</organism>
<dbReference type="PANTHER" id="PTHR16675:SF242">
    <property type="entry name" value="MAJOR HISTOCOMPATIBILITY COMPLEX CLASS I-RELATED GENE PROTEIN"/>
    <property type="match status" value="1"/>
</dbReference>
<comment type="subcellular location">
    <subcellularLocation>
        <location evidence="1">Membrane</location>
        <topology evidence="1">Single-pass type I membrane protein</topology>
    </subcellularLocation>
</comment>
<feature type="transmembrane region" description="Helical" evidence="10">
    <location>
        <begin position="63"/>
        <end position="87"/>
    </location>
</feature>
<evidence type="ECO:0000256" key="6">
    <source>
        <dbReference type="ARBA" id="ARBA00022989"/>
    </source>
</evidence>
<dbReference type="GO" id="GO:0042612">
    <property type="term" value="C:MHC class I protein complex"/>
    <property type="evidence" value="ECO:0007669"/>
    <property type="project" value="UniProtKB-KW"/>
</dbReference>
<keyword evidence="4" id="KW-0732">Signal</keyword>
<keyword evidence="8" id="KW-1015">Disulfide bond</keyword>
<evidence type="ECO:0000256" key="5">
    <source>
        <dbReference type="ARBA" id="ARBA00022859"/>
    </source>
</evidence>
<sequence>LKDGEVRDQDTEWGSILPNGDGTYYTQASIKARPEDKDKYRCRVEHASLAEPGLFALEPKSNLLALVLWVVVAILVVVAALAGFVFWKMQQDERAKRARGYNVAS</sequence>
<keyword evidence="6 10" id="KW-1133">Transmembrane helix</keyword>
<name>A0A7K6AX33_UPUEP</name>
<keyword evidence="9" id="KW-0325">Glycoprotein</keyword>
<dbReference type="GO" id="GO:0005615">
    <property type="term" value="C:extracellular space"/>
    <property type="evidence" value="ECO:0007669"/>
    <property type="project" value="TreeGrafter"/>
</dbReference>
<gene>
    <name evidence="12" type="primary">Ha1f_2</name>
    <name evidence="12" type="ORF">UPUEPO_R00304</name>
</gene>
<feature type="non-terminal residue" evidence="12">
    <location>
        <position position="105"/>
    </location>
</feature>
<keyword evidence="7 10" id="KW-0472">Membrane</keyword>
<comment type="caution">
    <text evidence="12">The sequence shown here is derived from an EMBL/GenBank/DDBJ whole genome shotgun (WGS) entry which is preliminary data.</text>
</comment>
<accession>A0A7K6AX33</accession>
<evidence type="ECO:0000313" key="12">
    <source>
        <dbReference type="EMBL" id="NWU93616.1"/>
    </source>
</evidence>
<keyword evidence="13" id="KW-1185">Reference proteome</keyword>
<keyword evidence="5" id="KW-0391">Immunity</keyword>
<evidence type="ECO:0000313" key="13">
    <source>
        <dbReference type="Proteomes" id="UP000544127"/>
    </source>
</evidence>
<evidence type="ECO:0000256" key="4">
    <source>
        <dbReference type="ARBA" id="ARBA00022729"/>
    </source>
</evidence>
<evidence type="ECO:0000256" key="10">
    <source>
        <dbReference type="SAM" id="Phobius"/>
    </source>
</evidence>
<dbReference type="InterPro" id="IPR050208">
    <property type="entry name" value="MHC_class-I_related"/>
</dbReference>
<reference evidence="12 13" key="1">
    <citation type="submission" date="2019-09" db="EMBL/GenBank/DDBJ databases">
        <title>Bird 10,000 Genomes (B10K) Project - Family phase.</title>
        <authorList>
            <person name="Zhang G."/>
        </authorList>
    </citation>
    <scope>NUCLEOTIDE SEQUENCE [LARGE SCALE GENOMIC DNA]</scope>
    <source>
        <strain evidence="12">B10K-DU-012-37</strain>
    </source>
</reference>